<dbReference type="EMBL" id="CAEZYQ010000009">
    <property type="protein sequence ID" value="CAB4742346.1"/>
    <property type="molecule type" value="Genomic_DNA"/>
</dbReference>
<dbReference type="InterPro" id="IPR012349">
    <property type="entry name" value="Split_barrel_FMN-bd"/>
</dbReference>
<evidence type="ECO:0000313" key="2">
    <source>
        <dbReference type="EMBL" id="CAB4742346.1"/>
    </source>
</evidence>
<dbReference type="InterPro" id="IPR002563">
    <property type="entry name" value="Flavin_Rdtase-like_dom"/>
</dbReference>
<name>A0A6J6T5E8_9ZZZZ</name>
<sequence length="177" mass="18851">MTIHTEHPFTDPHPDPVRRFRGRLGGAVTLWTSGSGADRAGLTVSSLVVALGRPAHVVGLLDPDADLTEALRDTGCVVMQVLSWADRSLAEVFAGQAPLPGGPFRAVEWEETPWGPRLATAGTWLGAELVEERELGWSAQVTCRIAHVEVADDPPSGALGHRRGRWLSLGHGLGSDA</sequence>
<feature type="domain" description="Flavin reductase like" evidence="1">
    <location>
        <begin position="21"/>
        <end position="168"/>
    </location>
</feature>
<dbReference type="AlphaFoldDB" id="A0A6J6T5E8"/>
<dbReference type="SMART" id="SM00903">
    <property type="entry name" value="Flavin_Reduct"/>
    <property type="match status" value="1"/>
</dbReference>
<dbReference type="SUPFAM" id="SSF50475">
    <property type="entry name" value="FMN-binding split barrel"/>
    <property type="match status" value="1"/>
</dbReference>
<organism evidence="2">
    <name type="scientific">freshwater metagenome</name>
    <dbReference type="NCBI Taxonomy" id="449393"/>
    <lineage>
        <taxon>unclassified sequences</taxon>
        <taxon>metagenomes</taxon>
        <taxon>ecological metagenomes</taxon>
    </lineage>
</organism>
<dbReference type="Gene3D" id="2.30.110.10">
    <property type="entry name" value="Electron Transport, Fmn-binding Protein, Chain A"/>
    <property type="match status" value="1"/>
</dbReference>
<proteinExistence type="predicted"/>
<dbReference type="Pfam" id="PF01613">
    <property type="entry name" value="Flavin_Reduct"/>
    <property type="match status" value="1"/>
</dbReference>
<accession>A0A6J6T5E8</accession>
<evidence type="ECO:0000259" key="1">
    <source>
        <dbReference type="SMART" id="SM00903"/>
    </source>
</evidence>
<protein>
    <submittedName>
        <fullName evidence="2">Unannotated protein</fullName>
    </submittedName>
</protein>
<reference evidence="2" key="1">
    <citation type="submission" date="2020-05" db="EMBL/GenBank/DDBJ databases">
        <authorList>
            <person name="Chiriac C."/>
            <person name="Salcher M."/>
            <person name="Ghai R."/>
            <person name="Kavagutti S V."/>
        </authorList>
    </citation>
    <scope>NUCLEOTIDE SEQUENCE</scope>
</reference>
<gene>
    <name evidence="2" type="ORF">UFOPK2761_01410</name>
</gene>
<dbReference type="GO" id="GO:0010181">
    <property type="term" value="F:FMN binding"/>
    <property type="evidence" value="ECO:0007669"/>
    <property type="project" value="InterPro"/>
</dbReference>